<comment type="caution">
    <text evidence="1">The sequence shown here is derived from an EMBL/GenBank/DDBJ whole genome shotgun (WGS) entry which is preliminary data.</text>
</comment>
<gene>
    <name evidence="1" type="ORF">NEICINOT_04274</name>
</gene>
<evidence type="ECO:0000313" key="2">
    <source>
        <dbReference type="Proteomes" id="UP000003294"/>
    </source>
</evidence>
<organism evidence="1 2">
    <name type="scientific">Neisseria cinerea ATCC 14685</name>
    <dbReference type="NCBI Taxonomy" id="546262"/>
    <lineage>
        <taxon>Bacteria</taxon>
        <taxon>Pseudomonadati</taxon>
        <taxon>Pseudomonadota</taxon>
        <taxon>Betaproteobacteria</taxon>
        <taxon>Neisseriales</taxon>
        <taxon>Neisseriaceae</taxon>
        <taxon>Neisseria</taxon>
    </lineage>
</organism>
<protein>
    <submittedName>
        <fullName evidence="1">Uncharacterized protein</fullName>
    </submittedName>
</protein>
<proteinExistence type="predicted"/>
<evidence type="ECO:0000313" key="1">
    <source>
        <dbReference type="EMBL" id="EEZ71688.1"/>
    </source>
</evidence>
<sequence length="43" mass="4905">MLIHYTFKHRDLGRCVIQLPDIHKNTARTTVQTASVLQRTAAV</sequence>
<reference evidence="1 2" key="1">
    <citation type="submission" date="2009-10" db="EMBL/GenBank/DDBJ databases">
        <authorList>
            <person name="Weinstock G."/>
            <person name="Sodergren E."/>
            <person name="Clifton S."/>
            <person name="Fulton L."/>
            <person name="Fulton B."/>
            <person name="Courtney L."/>
            <person name="Fronick C."/>
            <person name="Harrison M."/>
            <person name="Strong C."/>
            <person name="Farmer C."/>
            <person name="Delahaunty K."/>
            <person name="Markovic C."/>
            <person name="Hall O."/>
            <person name="Minx P."/>
            <person name="Tomlinson C."/>
            <person name="Mitreva M."/>
            <person name="Nelson J."/>
            <person name="Hou S."/>
            <person name="Wollam A."/>
            <person name="Pepin K.H."/>
            <person name="Johnson M."/>
            <person name="Bhonagiri V."/>
            <person name="Nash W.E."/>
            <person name="Warren W."/>
            <person name="Chinwalla A."/>
            <person name="Mardis E.R."/>
            <person name="Wilson R.K."/>
        </authorList>
    </citation>
    <scope>NUCLEOTIDE SEQUENCE [LARGE SCALE GENOMIC DNA]</scope>
    <source>
        <strain evidence="1 2">ATCC 14685</strain>
    </source>
</reference>
<accession>D0W3N3</accession>
<name>D0W3N3_NEICI</name>
<dbReference type="AlphaFoldDB" id="D0W3N3"/>
<dbReference type="EMBL" id="ACDY02000006">
    <property type="protein sequence ID" value="EEZ71688.1"/>
    <property type="molecule type" value="Genomic_DNA"/>
</dbReference>
<dbReference type="Proteomes" id="UP000003294">
    <property type="component" value="Unassembled WGS sequence"/>
</dbReference>